<dbReference type="GO" id="GO:0009986">
    <property type="term" value="C:cell surface"/>
    <property type="evidence" value="ECO:0007669"/>
    <property type="project" value="UniProtKB-SubCell"/>
</dbReference>
<keyword evidence="2" id="KW-0178">Competence</keyword>
<sequence>MKRATEVNGYSLVELLIVLSIGGILLGVTAVSLQSYYKSREVHFFLEQLKRDLYFTQRQAVVQQKVVFLHIYPDQHRYVVGSGTSSVFKEIIYADQVDVESSTMTMKITYTKNGNISSSGTLLIKTDAGKYRLVFLLGKGRFYVERL</sequence>
<evidence type="ECO:0000313" key="4">
    <source>
        <dbReference type="EMBL" id="KSU85738.1"/>
    </source>
</evidence>
<keyword evidence="3" id="KW-0472">Membrane</keyword>
<evidence type="ECO:0008006" key="6">
    <source>
        <dbReference type="Google" id="ProtNLM"/>
    </source>
</evidence>
<dbReference type="NCBIfam" id="NF040982">
    <property type="entry name" value="ComGD"/>
    <property type="match status" value="1"/>
</dbReference>
<dbReference type="NCBIfam" id="TIGR02532">
    <property type="entry name" value="IV_pilin_GFxxxE"/>
    <property type="match status" value="1"/>
</dbReference>
<keyword evidence="5" id="KW-1185">Reference proteome</keyword>
<evidence type="ECO:0000256" key="2">
    <source>
        <dbReference type="ARBA" id="ARBA00023287"/>
    </source>
</evidence>
<name>A0A0V8JFK6_9BACL</name>
<comment type="subcellular location">
    <subcellularLocation>
        <location evidence="1">Cell surface</location>
    </subcellularLocation>
</comment>
<dbReference type="InterPro" id="IPR016785">
    <property type="entry name" value="ComGD"/>
</dbReference>
<dbReference type="OrthoDB" id="1653576at2"/>
<accession>A0A0V8JFK6</accession>
<evidence type="ECO:0000313" key="5">
    <source>
        <dbReference type="Proteomes" id="UP000054099"/>
    </source>
</evidence>
<dbReference type="RefSeq" id="WP_061971019.1">
    <property type="nucleotide sequence ID" value="NZ_FMAV01000001.1"/>
</dbReference>
<dbReference type="SUPFAM" id="SSF54523">
    <property type="entry name" value="Pili subunits"/>
    <property type="match status" value="1"/>
</dbReference>
<dbReference type="GO" id="GO:0030420">
    <property type="term" value="P:establishment of competence for transformation"/>
    <property type="evidence" value="ECO:0007669"/>
    <property type="project" value="UniProtKB-KW"/>
</dbReference>
<comment type="caution">
    <text evidence="4">The sequence shown here is derived from an EMBL/GenBank/DDBJ whole genome shotgun (WGS) entry which is preliminary data.</text>
</comment>
<evidence type="ECO:0000256" key="3">
    <source>
        <dbReference type="SAM" id="Phobius"/>
    </source>
</evidence>
<dbReference type="AlphaFoldDB" id="A0A0V8JFK6"/>
<gene>
    <name evidence="4" type="ORF">AS030_09640</name>
</gene>
<reference evidence="4 5" key="1">
    <citation type="journal article" date="2014" name="Antonie Van Leeuwenhoek">
        <title>Fictibacillus enclensis sp. nov., isolated from marine sediment.</title>
        <authorList>
            <person name="Dastager S.G."/>
            <person name="Mawlankar R."/>
            <person name="Srinivasan K."/>
            <person name="Tang S.K."/>
            <person name="Lee J.C."/>
            <person name="Ramana V.V."/>
            <person name="Shouche Y.S."/>
        </authorList>
    </citation>
    <scope>NUCLEOTIDE SEQUENCE [LARGE SCALE GENOMIC DNA]</scope>
    <source>
        <strain evidence="4 5">NIO-1003</strain>
    </source>
</reference>
<dbReference type="InterPro" id="IPR045584">
    <property type="entry name" value="Pilin-like"/>
</dbReference>
<dbReference type="InterPro" id="IPR012902">
    <property type="entry name" value="N_methyl_site"/>
</dbReference>
<dbReference type="PIRSF" id="PIRSF021292">
    <property type="entry name" value="Competence_ComGD"/>
    <property type="match status" value="1"/>
</dbReference>
<dbReference type="EMBL" id="LNQN01000001">
    <property type="protein sequence ID" value="KSU85738.1"/>
    <property type="molecule type" value="Genomic_DNA"/>
</dbReference>
<feature type="transmembrane region" description="Helical" evidence="3">
    <location>
        <begin position="12"/>
        <end position="33"/>
    </location>
</feature>
<protein>
    <recommendedName>
        <fullName evidence="6">Competence protein ComG</fullName>
    </recommendedName>
</protein>
<dbReference type="Proteomes" id="UP000054099">
    <property type="component" value="Unassembled WGS sequence"/>
</dbReference>
<proteinExistence type="predicted"/>
<dbReference type="Gene3D" id="3.30.700.10">
    <property type="entry name" value="Glycoprotein, Type 4 Pilin"/>
    <property type="match status" value="1"/>
</dbReference>
<evidence type="ECO:0000256" key="1">
    <source>
        <dbReference type="ARBA" id="ARBA00004241"/>
    </source>
</evidence>
<keyword evidence="3" id="KW-1133">Transmembrane helix</keyword>
<organism evidence="4 5">
    <name type="scientific">Fictibacillus enclensis</name>
    <dbReference type="NCBI Taxonomy" id="1017270"/>
    <lineage>
        <taxon>Bacteria</taxon>
        <taxon>Bacillati</taxon>
        <taxon>Bacillota</taxon>
        <taxon>Bacilli</taxon>
        <taxon>Bacillales</taxon>
        <taxon>Fictibacillaceae</taxon>
        <taxon>Fictibacillus</taxon>
    </lineage>
</organism>
<dbReference type="Pfam" id="PF07963">
    <property type="entry name" value="N_methyl"/>
    <property type="match status" value="1"/>
</dbReference>
<keyword evidence="3" id="KW-0812">Transmembrane</keyword>